<feature type="region of interest" description="Disordered" evidence="2">
    <location>
        <begin position="203"/>
        <end position="223"/>
    </location>
</feature>
<sequence length="277" mass="31701">METRANVYGDLLKNDLAPPGSFRTNSNEPDRTVCFTTRFETLNEIIKNADYRVLMRMARMGLHYDPFRQLIRCVRCDFTSRPIVEHMYNHDYSNCVGVLRIMANSANARFDSFRTWQHPNVSFRRIAESGFYYLGLNDTVCCPSCGLYLTNWFNRGDDPFREHARWSSSCPLLESLSRQKTVVALASAPPLLDEPVRSHPNALTRPNANGSSPAHVLDANGSSSADDEMLCKVCFERERNVCFVPCRHVCVCEDCAKRCQKCYVCRQKVTSLIRIFL</sequence>
<evidence type="ECO:0000259" key="3">
    <source>
        <dbReference type="PROSITE" id="PS50089"/>
    </source>
</evidence>
<evidence type="ECO:0000256" key="2">
    <source>
        <dbReference type="SAM" id="MobiDB-lite"/>
    </source>
</evidence>
<evidence type="ECO:0000313" key="5">
    <source>
        <dbReference type="Proteomes" id="UP000201737"/>
    </source>
</evidence>
<dbReference type="Pfam" id="PF00653">
    <property type="entry name" value="BIR"/>
    <property type="match status" value="1"/>
</dbReference>
<dbReference type="Pfam" id="PF13920">
    <property type="entry name" value="zf-C3HC4_3"/>
    <property type="match status" value="1"/>
</dbReference>
<protein>
    <submittedName>
        <fullName evidence="4">Iap2</fullName>
    </submittedName>
</protein>
<dbReference type="Proteomes" id="UP000201737">
    <property type="component" value="Segment"/>
</dbReference>
<dbReference type="GO" id="GO:0008270">
    <property type="term" value="F:zinc ion binding"/>
    <property type="evidence" value="ECO:0007669"/>
    <property type="project" value="UniProtKB-KW"/>
</dbReference>
<dbReference type="InterPro" id="IPR013083">
    <property type="entry name" value="Znf_RING/FYVE/PHD"/>
</dbReference>
<dbReference type="SMART" id="SM00238">
    <property type="entry name" value="BIR"/>
    <property type="match status" value="1"/>
</dbReference>
<proteinExistence type="predicted"/>
<dbReference type="InterPro" id="IPR050784">
    <property type="entry name" value="IAP"/>
</dbReference>
<dbReference type="PANTHER" id="PTHR10044">
    <property type="entry name" value="INHIBITOR OF APOPTOSIS"/>
    <property type="match status" value="1"/>
</dbReference>
<organismHost>
    <name type="scientific">Lepidoptera</name>
    <name type="common">moths &amp; butterflies</name>
    <dbReference type="NCBI Taxonomy" id="7088"/>
</organismHost>
<dbReference type="EMBL" id="AY394490">
    <property type="protein sequence ID" value="AAR28844.1"/>
    <property type="molecule type" value="Genomic_DNA"/>
</dbReference>
<keyword evidence="5" id="KW-1185">Reference proteome</keyword>
<dbReference type="InterPro" id="IPR001370">
    <property type="entry name" value="BIR_rpt"/>
</dbReference>
<dbReference type="CDD" id="cd00022">
    <property type="entry name" value="BIR"/>
    <property type="match status" value="1"/>
</dbReference>
<reference evidence="4 5" key="1">
    <citation type="journal article" date="2007" name="Virus Genes">
        <title>Genome sequence of Leucania seperata nucleopolyhedrovirus.</title>
        <authorList>
            <person name="Xiao H."/>
            <person name="Qi Y."/>
        </authorList>
    </citation>
    <scope>NUCLEOTIDE SEQUENCE [LARGE SCALE GENOMIC DNA]</scope>
    <source>
        <strain evidence="4 5">AH1</strain>
    </source>
</reference>
<keyword evidence="1" id="KW-0862">Zinc</keyword>
<feature type="domain" description="RING-type" evidence="3">
    <location>
        <begin position="231"/>
        <end position="266"/>
    </location>
</feature>
<dbReference type="SUPFAM" id="SSF57924">
    <property type="entry name" value="Inhibitor of apoptosis (IAP) repeat"/>
    <property type="match status" value="2"/>
</dbReference>
<dbReference type="OrthoDB" id="9255at10239"/>
<dbReference type="PROSITE" id="PS50089">
    <property type="entry name" value="ZF_RING_2"/>
    <property type="match status" value="1"/>
</dbReference>
<dbReference type="InterPro" id="IPR001841">
    <property type="entry name" value="Znf_RING"/>
</dbReference>
<dbReference type="RefSeq" id="YP_758377.1">
    <property type="nucleotide sequence ID" value="NC_008348.1"/>
</dbReference>
<dbReference type="PROSITE" id="PS50143">
    <property type="entry name" value="BIR_REPEAT_2"/>
    <property type="match status" value="1"/>
</dbReference>
<name>Q0IL39_NPVLS</name>
<dbReference type="PANTHER" id="PTHR10044:SF139">
    <property type="entry name" value="DEATH-ASSOCIATED INHIBITOR OF APOPTOSIS 2"/>
    <property type="match status" value="1"/>
</dbReference>
<accession>Q0IL39</accession>
<keyword evidence="1" id="KW-0479">Metal-binding</keyword>
<dbReference type="Gene3D" id="1.10.1170.10">
    <property type="entry name" value="Inhibitor Of Apoptosis Protein (2mihbC-IAP-1), Chain A"/>
    <property type="match status" value="1"/>
</dbReference>
<organism evidence="4 5">
    <name type="scientific">Leucania separata nucleopolyhedrovirus</name>
    <name type="common">LsNPV</name>
    <dbReference type="NCBI Taxonomy" id="1307956"/>
    <lineage>
        <taxon>Viruses</taxon>
        <taxon>Viruses incertae sedis</taxon>
        <taxon>Naldaviricetes</taxon>
        <taxon>Lefavirales</taxon>
        <taxon>Baculoviridae</taxon>
        <taxon>Alphabaculovirus</taxon>
        <taxon>Alphabaculovirus leseparatae</taxon>
    </lineage>
</organism>
<evidence type="ECO:0000256" key="1">
    <source>
        <dbReference type="PROSITE-ProRule" id="PRU00175"/>
    </source>
</evidence>
<dbReference type="Gene3D" id="3.30.40.10">
    <property type="entry name" value="Zinc/RING finger domain, C3HC4 (zinc finger)"/>
    <property type="match status" value="1"/>
</dbReference>
<dbReference type="KEGG" id="vg:5176242"/>
<evidence type="ECO:0000313" key="4">
    <source>
        <dbReference type="EMBL" id="AAR28844.1"/>
    </source>
</evidence>
<dbReference type="GeneID" id="5176242"/>
<keyword evidence="1" id="KW-0863">Zinc-finger</keyword>
<reference evidence="4 5" key="2">
    <citation type="journal article" date="2007" name="Virus Res.">
        <title>P13 of Leucania separata multiple nuclear polyhedrosis virus affected the polyhedra and budded virions yields of AcMNPV.</title>
        <authorList>
            <person name="Du E.Q."/>
            <person name="Yan F."/>
            <person name="Jin W.X."/>
            <person name="Lu N."/>
            <person name="Xiao H.Z."/>
            <person name="Lu S.Y."/>
            <person name="Qi Y.P."/>
        </authorList>
    </citation>
    <scope>NUCLEOTIDE SEQUENCE [LARGE SCALE GENOMIC DNA]</scope>
    <source>
        <strain evidence="4 5">AH1</strain>
    </source>
</reference>